<evidence type="ECO:0000313" key="2">
    <source>
        <dbReference type="EMBL" id="RPB24265.1"/>
    </source>
</evidence>
<feature type="compositionally biased region" description="Basic residues" evidence="1">
    <location>
        <begin position="134"/>
        <end position="146"/>
    </location>
</feature>
<dbReference type="InParanoid" id="A0A3N4M1U7"/>
<proteinExistence type="predicted"/>
<dbReference type="Proteomes" id="UP000267821">
    <property type="component" value="Unassembled WGS sequence"/>
</dbReference>
<evidence type="ECO:0000313" key="3">
    <source>
        <dbReference type="Proteomes" id="UP000267821"/>
    </source>
</evidence>
<feature type="region of interest" description="Disordered" evidence="1">
    <location>
        <begin position="133"/>
        <end position="158"/>
    </location>
</feature>
<evidence type="ECO:0000256" key="1">
    <source>
        <dbReference type="SAM" id="MobiDB-lite"/>
    </source>
</evidence>
<dbReference type="EMBL" id="ML121542">
    <property type="protein sequence ID" value="RPB24265.1"/>
    <property type="molecule type" value="Genomic_DNA"/>
</dbReference>
<name>A0A3N4M1U7_9PEZI</name>
<organism evidence="2 3">
    <name type="scientific">Terfezia boudieri ATCC MYA-4762</name>
    <dbReference type="NCBI Taxonomy" id="1051890"/>
    <lineage>
        <taxon>Eukaryota</taxon>
        <taxon>Fungi</taxon>
        <taxon>Dikarya</taxon>
        <taxon>Ascomycota</taxon>
        <taxon>Pezizomycotina</taxon>
        <taxon>Pezizomycetes</taxon>
        <taxon>Pezizales</taxon>
        <taxon>Pezizaceae</taxon>
        <taxon>Terfezia</taxon>
    </lineage>
</organism>
<dbReference type="AlphaFoldDB" id="A0A3N4M1U7"/>
<protein>
    <submittedName>
        <fullName evidence="2">Uncharacterized protein</fullName>
    </submittedName>
</protein>
<sequence>MCNADSCKIEKSATYPTYLPACLPACLHMHDRLTGIYFHVWWLFLHGVMRVSGVPVDTYRVGFEIYWKGTWTSTSCLARLQVWYILPYIHTVYTVHTRHVGRGTWNMDGMWKRVEVILINVCRVEYNTSVQQREKKKGKKKKKKYATARSISRGISCS</sequence>
<reference evidence="2 3" key="1">
    <citation type="journal article" date="2018" name="Nat. Ecol. Evol.">
        <title>Pezizomycetes genomes reveal the molecular basis of ectomycorrhizal truffle lifestyle.</title>
        <authorList>
            <person name="Murat C."/>
            <person name="Payen T."/>
            <person name="Noel B."/>
            <person name="Kuo A."/>
            <person name="Morin E."/>
            <person name="Chen J."/>
            <person name="Kohler A."/>
            <person name="Krizsan K."/>
            <person name="Balestrini R."/>
            <person name="Da Silva C."/>
            <person name="Montanini B."/>
            <person name="Hainaut M."/>
            <person name="Levati E."/>
            <person name="Barry K.W."/>
            <person name="Belfiori B."/>
            <person name="Cichocki N."/>
            <person name="Clum A."/>
            <person name="Dockter R.B."/>
            <person name="Fauchery L."/>
            <person name="Guy J."/>
            <person name="Iotti M."/>
            <person name="Le Tacon F."/>
            <person name="Lindquist E.A."/>
            <person name="Lipzen A."/>
            <person name="Malagnac F."/>
            <person name="Mello A."/>
            <person name="Molinier V."/>
            <person name="Miyauchi S."/>
            <person name="Poulain J."/>
            <person name="Riccioni C."/>
            <person name="Rubini A."/>
            <person name="Sitrit Y."/>
            <person name="Splivallo R."/>
            <person name="Traeger S."/>
            <person name="Wang M."/>
            <person name="Zifcakova L."/>
            <person name="Wipf D."/>
            <person name="Zambonelli A."/>
            <person name="Paolocci F."/>
            <person name="Nowrousian M."/>
            <person name="Ottonello S."/>
            <person name="Baldrian P."/>
            <person name="Spatafora J.W."/>
            <person name="Henrissat B."/>
            <person name="Nagy L.G."/>
            <person name="Aury J.M."/>
            <person name="Wincker P."/>
            <person name="Grigoriev I.V."/>
            <person name="Bonfante P."/>
            <person name="Martin F.M."/>
        </authorList>
    </citation>
    <scope>NUCLEOTIDE SEQUENCE [LARGE SCALE GENOMIC DNA]</scope>
    <source>
        <strain evidence="2 3">ATCC MYA-4762</strain>
    </source>
</reference>
<gene>
    <name evidence="2" type="ORF">L211DRAFT_185673</name>
</gene>
<feature type="compositionally biased region" description="Polar residues" evidence="1">
    <location>
        <begin position="149"/>
        <end position="158"/>
    </location>
</feature>
<accession>A0A3N4M1U7</accession>
<keyword evidence="3" id="KW-1185">Reference proteome</keyword>